<evidence type="ECO:0000256" key="1">
    <source>
        <dbReference type="SAM" id="MobiDB-lite"/>
    </source>
</evidence>
<dbReference type="EMBL" id="BMEQ01000008">
    <property type="protein sequence ID" value="GGG56235.1"/>
    <property type="molecule type" value="Genomic_DNA"/>
</dbReference>
<feature type="compositionally biased region" description="Polar residues" evidence="1">
    <location>
        <begin position="1"/>
        <end position="11"/>
    </location>
</feature>
<evidence type="ECO:0000313" key="3">
    <source>
        <dbReference type="Proteomes" id="UP000638848"/>
    </source>
</evidence>
<dbReference type="Pfam" id="PF11452">
    <property type="entry name" value="DUF3000"/>
    <property type="match status" value="1"/>
</dbReference>
<evidence type="ECO:0008006" key="4">
    <source>
        <dbReference type="Google" id="ProtNLM"/>
    </source>
</evidence>
<comment type="caution">
    <text evidence="2">The sequence shown here is derived from an EMBL/GenBank/DDBJ whole genome shotgun (WGS) entry which is preliminary data.</text>
</comment>
<dbReference type="InterPro" id="IPR021555">
    <property type="entry name" value="DUF3000"/>
</dbReference>
<keyword evidence="3" id="KW-1185">Reference proteome</keyword>
<reference evidence="2" key="2">
    <citation type="submission" date="2020-09" db="EMBL/GenBank/DDBJ databases">
        <authorList>
            <person name="Sun Q."/>
            <person name="Zhou Y."/>
        </authorList>
    </citation>
    <scope>NUCLEOTIDE SEQUENCE</scope>
    <source>
        <strain evidence="2">CGMCC 1.12187</strain>
    </source>
</reference>
<name>A0A917GT13_9MICC</name>
<protein>
    <recommendedName>
        <fullName evidence="4">DUF3000 domain-containing protein</fullName>
    </recommendedName>
</protein>
<gene>
    <name evidence="2" type="ORF">GCM10011374_18860</name>
</gene>
<dbReference type="AlphaFoldDB" id="A0A917GT13"/>
<reference evidence="2" key="1">
    <citation type="journal article" date="2014" name="Int. J. Syst. Evol. Microbiol.">
        <title>Complete genome sequence of Corynebacterium casei LMG S-19264T (=DSM 44701T), isolated from a smear-ripened cheese.</title>
        <authorList>
            <consortium name="US DOE Joint Genome Institute (JGI-PGF)"/>
            <person name="Walter F."/>
            <person name="Albersmeier A."/>
            <person name="Kalinowski J."/>
            <person name="Ruckert C."/>
        </authorList>
    </citation>
    <scope>NUCLEOTIDE SEQUENCE</scope>
    <source>
        <strain evidence="2">CGMCC 1.12187</strain>
    </source>
</reference>
<organism evidence="2 3">
    <name type="scientific">Kocuria dechangensis</name>
    <dbReference type="NCBI Taxonomy" id="1176249"/>
    <lineage>
        <taxon>Bacteria</taxon>
        <taxon>Bacillati</taxon>
        <taxon>Actinomycetota</taxon>
        <taxon>Actinomycetes</taxon>
        <taxon>Micrococcales</taxon>
        <taxon>Micrococcaceae</taxon>
        <taxon>Kocuria</taxon>
    </lineage>
</organism>
<dbReference type="Proteomes" id="UP000638848">
    <property type="component" value="Unassembled WGS sequence"/>
</dbReference>
<evidence type="ECO:0000313" key="2">
    <source>
        <dbReference type="EMBL" id="GGG56235.1"/>
    </source>
</evidence>
<accession>A0A917GT13</accession>
<proteinExistence type="predicted"/>
<feature type="region of interest" description="Disordered" evidence="1">
    <location>
        <begin position="1"/>
        <end position="22"/>
    </location>
</feature>
<sequence>MPPGRTSSSLRRGTAHTGRASAYPASVSAVNDLSRVPQDFRAALAHLRRARYRDGIELTEIPAPAHLAPYAVAVRAEVRRPAGLPAGPALVADPAAALAPTGPAGSAGAEDELATGRFVLLHDPAEPPAWGGAFRVVTWARAAVEREIGCDDMAGEIVWTWLLEALERHRAGYSREGGTASRVLAEGFGVLGDQVEGADVELRASWTPDGPDVEPHLAAWADTVCTFAGLPPYPPGVTVLHPRR</sequence>